<reference evidence="5 6" key="1">
    <citation type="journal article" date="2018" name="Front. Plant Sci.">
        <title>Red Clover (Trifolium pratense) and Zigzag Clover (T. medium) - A Picture of Genomic Similarities and Differences.</title>
        <authorList>
            <person name="Dluhosova J."/>
            <person name="Istvanek J."/>
            <person name="Nedelnik J."/>
            <person name="Repkova J."/>
        </authorList>
    </citation>
    <scope>NUCLEOTIDE SEQUENCE [LARGE SCALE GENOMIC DNA]</scope>
    <source>
        <strain evidence="6">cv. 10/8</strain>
        <tissue evidence="5">Leaf</tissue>
    </source>
</reference>
<proteinExistence type="predicted"/>
<keyword evidence="6" id="KW-1185">Reference proteome</keyword>
<feature type="non-terminal residue" evidence="5">
    <location>
        <position position="419"/>
    </location>
</feature>
<comment type="caution">
    <text evidence="5">The sequence shown here is derived from an EMBL/GenBank/DDBJ whole genome shotgun (WGS) entry which is preliminary data.</text>
</comment>
<evidence type="ECO:0000256" key="2">
    <source>
        <dbReference type="SAM" id="Coils"/>
    </source>
</evidence>
<dbReference type="InterPro" id="IPR056888">
    <property type="entry name" value="NET2A-D/KIP1-like_dom"/>
</dbReference>
<evidence type="ECO:0000259" key="4">
    <source>
        <dbReference type="PROSITE" id="PS51774"/>
    </source>
</evidence>
<feature type="compositionally biased region" description="Polar residues" evidence="3">
    <location>
        <begin position="113"/>
        <end position="126"/>
    </location>
</feature>
<feature type="coiled-coil region" evidence="2">
    <location>
        <begin position="131"/>
        <end position="158"/>
    </location>
</feature>
<feature type="compositionally biased region" description="Low complexity" evidence="3">
    <location>
        <begin position="66"/>
        <end position="85"/>
    </location>
</feature>
<dbReference type="AlphaFoldDB" id="A0A392N1P8"/>
<dbReference type="InterPro" id="IPR011684">
    <property type="entry name" value="NAB"/>
</dbReference>
<protein>
    <recommendedName>
        <fullName evidence="4">NAB domain-containing protein</fullName>
    </recommendedName>
</protein>
<feature type="coiled-coil region" evidence="2">
    <location>
        <begin position="327"/>
        <end position="396"/>
    </location>
</feature>
<dbReference type="PROSITE" id="PS51774">
    <property type="entry name" value="NAB"/>
    <property type="match status" value="1"/>
</dbReference>
<accession>A0A392N1P8</accession>
<feature type="non-terminal residue" evidence="5">
    <location>
        <position position="1"/>
    </location>
</feature>
<evidence type="ECO:0000313" key="6">
    <source>
        <dbReference type="Proteomes" id="UP000265520"/>
    </source>
</evidence>
<feature type="region of interest" description="Disordered" evidence="3">
    <location>
        <begin position="58"/>
        <end position="126"/>
    </location>
</feature>
<dbReference type="Proteomes" id="UP000265520">
    <property type="component" value="Unassembled WGS sequence"/>
</dbReference>
<gene>
    <name evidence="5" type="ORF">A2U01_0014465</name>
</gene>
<name>A0A392N1P8_9FABA</name>
<organism evidence="5 6">
    <name type="scientific">Trifolium medium</name>
    <dbReference type="NCBI Taxonomy" id="97028"/>
    <lineage>
        <taxon>Eukaryota</taxon>
        <taxon>Viridiplantae</taxon>
        <taxon>Streptophyta</taxon>
        <taxon>Embryophyta</taxon>
        <taxon>Tracheophyta</taxon>
        <taxon>Spermatophyta</taxon>
        <taxon>Magnoliopsida</taxon>
        <taxon>eudicotyledons</taxon>
        <taxon>Gunneridae</taxon>
        <taxon>Pentapetalae</taxon>
        <taxon>rosids</taxon>
        <taxon>fabids</taxon>
        <taxon>Fabales</taxon>
        <taxon>Fabaceae</taxon>
        <taxon>Papilionoideae</taxon>
        <taxon>50 kb inversion clade</taxon>
        <taxon>NPAAA clade</taxon>
        <taxon>Hologalegina</taxon>
        <taxon>IRL clade</taxon>
        <taxon>Trifolieae</taxon>
        <taxon>Trifolium</taxon>
    </lineage>
</organism>
<evidence type="ECO:0000256" key="3">
    <source>
        <dbReference type="SAM" id="MobiDB-lite"/>
    </source>
</evidence>
<dbReference type="GO" id="GO:0003779">
    <property type="term" value="F:actin binding"/>
    <property type="evidence" value="ECO:0007669"/>
    <property type="project" value="InterPro"/>
</dbReference>
<dbReference type="Pfam" id="PF25014">
    <property type="entry name" value="NET2A"/>
    <property type="match status" value="1"/>
</dbReference>
<sequence length="419" mass="48399">RAEMYYRKRPELINFVEEAFRAFRALAEKYDHLSKELQSANRTIATVFPEQVRYRIDEDEDEESLPETNSSTPNPNNQTENQSNIPKPPSIPKKHHRSPSMLLSKKATHRRSGSTTKSVSYSTVQSSGLSKDEALAEIDKLQKDILALQTEKEFVRSLYENSYEKYWEIEDKITGMQKRVCNLQDEFSISTVIEDNDARALMAATALNSCKETLNKLKEVQVQSSEEAREAYQKFKEARDKFENLRGNFISKQTNQRDEETDSKSKDEEEIELSLEENMHVHDDLASLQERIKEKLEEGSENSVTMTEIAEMIDELVSKVVSLETAVTSQNSLVKRLKSEADELQTNIQSLEADKEILIEDSENSRKRMKELEEELKRVKALNKSVERQDKNLQTNIHEANFNLEHLSGRLKNVKLDEE</sequence>
<dbReference type="Pfam" id="PF07765">
    <property type="entry name" value="KIP1"/>
    <property type="match status" value="1"/>
</dbReference>
<evidence type="ECO:0000313" key="5">
    <source>
        <dbReference type="EMBL" id="MCH93513.1"/>
    </source>
</evidence>
<evidence type="ECO:0000256" key="1">
    <source>
        <dbReference type="ARBA" id="ARBA00023054"/>
    </source>
</evidence>
<feature type="domain" description="NAB" evidence="4">
    <location>
        <begin position="1"/>
        <end position="37"/>
    </location>
</feature>
<keyword evidence="1 2" id="KW-0175">Coiled coil</keyword>
<dbReference type="PANTHER" id="PTHR31631">
    <property type="entry name" value="PROTEIN NETWORKED 2D"/>
    <property type="match status" value="1"/>
</dbReference>
<dbReference type="PANTHER" id="PTHR31631:SF21">
    <property type="entry name" value="KINASE INTERACTING (KIP1-LIKE) FAMILY PROTEIN"/>
    <property type="match status" value="1"/>
</dbReference>
<feature type="compositionally biased region" description="Basic and acidic residues" evidence="3">
    <location>
        <begin position="255"/>
        <end position="267"/>
    </location>
</feature>
<dbReference type="EMBL" id="LXQA010025129">
    <property type="protein sequence ID" value="MCH93513.1"/>
    <property type="molecule type" value="Genomic_DNA"/>
</dbReference>
<feature type="region of interest" description="Disordered" evidence="3">
    <location>
        <begin position="249"/>
        <end position="270"/>
    </location>
</feature>